<sequence>MMQNKTISSRALRIALFIVPVLVPLVLIVQMLCDVEYQGHDITAHGLGIFSWLKTSKGKPTHLESSKTNNDGISEDKEPAARTRENEATELFVEKEKRLNPRFIRQGAVFDCRFLATVASLSATERGRKIILDSVKRQPDGNFTVNFAGVKKEIAVSPLSERERRLYAVATSLDGSESSESSDRSDESDRAERKNRQDAQNRQDVQDPKGGQDGGCWLPILEKAYGAWRSEIQDPWHLFLRPIKHFILDGRLTAEPELPGFGAAYGATDDSAALAFTGHELQSYSTFSFDCGDFGLGKGYVTARQLESWLGRETVRKKYIEEQDKLLTKLQQDSLVGIATTELSTKARLYGLRTGHAYAVIGYLPQIKVVTLKDPYGNGDLKNSENGQCFDKVDDGIFQLSLHDFNELFSHLRVESSH</sequence>
<feature type="region of interest" description="Disordered" evidence="2">
    <location>
        <begin position="170"/>
        <end position="214"/>
    </location>
</feature>
<reference evidence="5" key="1">
    <citation type="submission" date="2021-02" db="EMBL/GenBank/DDBJ databases">
        <title>Genome-Resolved Metagenomics of a Microbial Community Performing Photosynthetic Biological Nutrient Removal.</title>
        <authorList>
            <person name="Mcdaniel E.A."/>
        </authorList>
    </citation>
    <scope>NUCLEOTIDE SEQUENCE</scope>
    <source>
        <strain evidence="5">UWPOB_OBS1</strain>
    </source>
</reference>
<dbReference type="Proteomes" id="UP000664277">
    <property type="component" value="Unassembled WGS sequence"/>
</dbReference>
<accession>A0A8J7P8N0</accession>
<feature type="domain" description="Calpain catalytic" evidence="4">
    <location>
        <begin position="104"/>
        <end position="414"/>
    </location>
</feature>
<dbReference type="InterPro" id="IPR001300">
    <property type="entry name" value="Peptidase_C2_calpain_cat"/>
</dbReference>
<comment type="caution">
    <text evidence="5">The sequence shown here is derived from an EMBL/GenBank/DDBJ whole genome shotgun (WGS) entry which is preliminary data.</text>
</comment>
<feature type="compositionally biased region" description="Basic and acidic residues" evidence="2">
    <location>
        <begin position="181"/>
        <end position="207"/>
    </location>
</feature>
<feature type="region of interest" description="Disordered" evidence="2">
    <location>
        <begin position="60"/>
        <end position="82"/>
    </location>
</feature>
<evidence type="ECO:0000256" key="3">
    <source>
        <dbReference type="SAM" id="Phobius"/>
    </source>
</evidence>
<feature type="transmembrane region" description="Helical" evidence="3">
    <location>
        <begin position="12"/>
        <end position="32"/>
    </location>
</feature>
<evidence type="ECO:0000256" key="1">
    <source>
        <dbReference type="PROSITE-ProRule" id="PRU00239"/>
    </source>
</evidence>
<name>A0A8J7P8N0_9BACT</name>
<dbReference type="SUPFAM" id="SSF54001">
    <property type="entry name" value="Cysteine proteinases"/>
    <property type="match status" value="1"/>
</dbReference>
<evidence type="ECO:0000313" key="5">
    <source>
        <dbReference type="EMBL" id="MBN8660676.1"/>
    </source>
</evidence>
<dbReference type="PROSITE" id="PS50203">
    <property type="entry name" value="CALPAIN_CAT"/>
    <property type="match status" value="1"/>
</dbReference>
<dbReference type="AlphaFoldDB" id="A0A8J7P8N0"/>
<dbReference type="GO" id="GO:0004198">
    <property type="term" value="F:calcium-dependent cysteine-type endopeptidase activity"/>
    <property type="evidence" value="ECO:0007669"/>
    <property type="project" value="InterPro"/>
</dbReference>
<evidence type="ECO:0000313" key="6">
    <source>
        <dbReference type="Proteomes" id="UP000664277"/>
    </source>
</evidence>
<gene>
    <name evidence="5" type="ORF">J0M35_09955</name>
</gene>
<organism evidence="5 6">
    <name type="scientific">Candidatus Obscuribacter phosphatis</name>
    <dbReference type="NCBI Taxonomy" id="1906157"/>
    <lineage>
        <taxon>Bacteria</taxon>
        <taxon>Bacillati</taxon>
        <taxon>Candidatus Melainabacteria</taxon>
        <taxon>Candidatus Obscuribacterales</taxon>
        <taxon>Candidatus Obscuribacteraceae</taxon>
        <taxon>Candidatus Obscuribacter</taxon>
    </lineage>
</organism>
<protein>
    <recommendedName>
        <fullName evidence="4">Calpain catalytic domain-containing protein</fullName>
    </recommendedName>
</protein>
<dbReference type="EMBL" id="JAFLCK010000012">
    <property type="protein sequence ID" value="MBN8660676.1"/>
    <property type="molecule type" value="Genomic_DNA"/>
</dbReference>
<evidence type="ECO:0000256" key="2">
    <source>
        <dbReference type="SAM" id="MobiDB-lite"/>
    </source>
</evidence>
<proteinExistence type="predicted"/>
<keyword evidence="3" id="KW-0472">Membrane</keyword>
<keyword evidence="3" id="KW-0812">Transmembrane</keyword>
<keyword evidence="3" id="KW-1133">Transmembrane helix</keyword>
<evidence type="ECO:0000259" key="4">
    <source>
        <dbReference type="PROSITE" id="PS50203"/>
    </source>
</evidence>
<comment type="caution">
    <text evidence="1">Lacks conserved residue(s) required for the propagation of feature annotation.</text>
</comment>
<dbReference type="InterPro" id="IPR038765">
    <property type="entry name" value="Papain-like_cys_pep_sf"/>
</dbReference>
<dbReference type="GO" id="GO:0006508">
    <property type="term" value="P:proteolysis"/>
    <property type="evidence" value="ECO:0007669"/>
    <property type="project" value="InterPro"/>
</dbReference>